<evidence type="ECO:0000256" key="2">
    <source>
        <dbReference type="ARBA" id="ARBA00022723"/>
    </source>
</evidence>
<dbReference type="PANTHER" id="PTHR35889:SF3">
    <property type="entry name" value="F-BOX DOMAIN-CONTAINING PROTEIN"/>
    <property type="match status" value="1"/>
</dbReference>
<evidence type="ECO:0000313" key="8">
    <source>
        <dbReference type="Proteomes" id="UP001165653"/>
    </source>
</evidence>
<keyword evidence="8" id="KW-1185">Reference proteome</keyword>
<dbReference type="Pfam" id="PF13385">
    <property type="entry name" value="Laminin_G_3"/>
    <property type="match status" value="1"/>
</dbReference>
<proteinExistence type="predicted"/>
<dbReference type="EMBL" id="JAPDDR010000001">
    <property type="protein sequence ID" value="MCW1912388.1"/>
    <property type="molecule type" value="Genomic_DNA"/>
</dbReference>
<dbReference type="InterPro" id="IPR011444">
    <property type="entry name" value="DUF1549"/>
</dbReference>
<dbReference type="InterPro" id="IPR011429">
    <property type="entry name" value="Cyt_c_Planctomycete-type"/>
</dbReference>
<dbReference type="Gene3D" id="2.60.120.200">
    <property type="match status" value="1"/>
</dbReference>
<dbReference type="InterPro" id="IPR009056">
    <property type="entry name" value="Cyt_c-like_dom"/>
</dbReference>
<feature type="signal peptide" evidence="5">
    <location>
        <begin position="1"/>
        <end position="20"/>
    </location>
</feature>
<dbReference type="InterPro" id="IPR036909">
    <property type="entry name" value="Cyt_c-like_dom_sf"/>
</dbReference>
<keyword evidence="3 4" id="KW-0408">Iron</keyword>
<organism evidence="7 8">
    <name type="scientific">Luteolibacter rhizosphaerae</name>
    <dbReference type="NCBI Taxonomy" id="2989719"/>
    <lineage>
        <taxon>Bacteria</taxon>
        <taxon>Pseudomonadati</taxon>
        <taxon>Verrucomicrobiota</taxon>
        <taxon>Verrucomicrobiia</taxon>
        <taxon>Verrucomicrobiales</taxon>
        <taxon>Verrucomicrobiaceae</taxon>
        <taxon>Luteolibacter</taxon>
    </lineage>
</organism>
<dbReference type="PANTHER" id="PTHR35889">
    <property type="entry name" value="CYCLOINULO-OLIGOSACCHARIDE FRUCTANOTRANSFERASE-RELATED"/>
    <property type="match status" value="1"/>
</dbReference>
<feature type="chain" id="PRO_5045957122" evidence="5">
    <location>
        <begin position="21"/>
        <end position="1074"/>
    </location>
</feature>
<dbReference type="PROSITE" id="PS51007">
    <property type="entry name" value="CYTC"/>
    <property type="match status" value="1"/>
</dbReference>
<dbReference type="RefSeq" id="WP_264510728.1">
    <property type="nucleotide sequence ID" value="NZ_JAPDDR010000001.1"/>
</dbReference>
<accession>A0ABT3FXS6</accession>
<protein>
    <submittedName>
        <fullName evidence="7">DUF1553 domain-containing protein</fullName>
    </submittedName>
</protein>
<evidence type="ECO:0000256" key="3">
    <source>
        <dbReference type="ARBA" id="ARBA00023004"/>
    </source>
</evidence>
<evidence type="ECO:0000256" key="4">
    <source>
        <dbReference type="PROSITE-ProRule" id="PRU00433"/>
    </source>
</evidence>
<dbReference type="Pfam" id="PF07635">
    <property type="entry name" value="PSCyt1"/>
    <property type="match status" value="1"/>
</dbReference>
<dbReference type="InterPro" id="IPR013320">
    <property type="entry name" value="ConA-like_dom_sf"/>
</dbReference>
<evidence type="ECO:0000256" key="1">
    <source>
        <dbReference type="ARBA" id="ARBA00022617"/>
    </source>
</evidence>
<evidence type="ECO:0000259" key="6">
    <source>
        <dbReference type="PROSITE" id="PS51007"/>
    </source>
</evidence>
<keyword evidence="1 4" id="KW-0349">Heme</keyword>
<gene>
    <name evidence="7" type="ORF">OJ996_02310</name>
</gene>
<reference evidence="7" key="1">
    <citation type="submission" date="2022-10" db="EMBL/GenBank/DDBJ databases">
        <title>Luteolibacter sp. GHJ8, whole genome shotgun sequencing project.</title>
        <authorList>
            <person name="Zhao G."/>
            <person name="Shen L."/>
        </authorList>
    </citation>
    <scope>NUCLEOTIDE SEQUENCE</scope>
    <source>
        <strain evidence="7">GHJ8</strain>
    </source>
</reference>
<name>A0ABT3FXS6_9BACT</name>
<sequence>MRRLPAIHALALGSALVAQAGAKTPAKEGEISFNDSIQPLLSEACYHCHGPDSGTREPKSEPLRLDRKEFAFIKRADGKPAIIPGKPEESSIIQYIKNPDPEKRMPPVKAHRQLKPEEIALLERWVAQGAKYEEHWSFLPPEKKPLPELAGDTWSRNPIDRFIQAKLKTQGLDPAPPEDPRSLIRRVTLDLTGLLPDPAHVETFAANPTDAAYEAYIDHLLASPRSAEHRARYWLDYVRYSDTHGLHFDNVRSIWPYRDYLIRSFQQNKPFDRFVTEQLAGDLMPAASIDQLVATGYIRANVSTNEGGTIPEEIHVNNTRDRTEAFGAAFLGLTVGCSACHDHKFDPTSQKDFYSLSAFFHNTAEKPWDDNVQDPAPVLRIPAADKMPALEHALADRSEPAGKYDQLAKDAEKLLRMSMASGHKPKPVSQDALQVRFRFDEGSGDVVKNSAPNANPATYTVDTNPLVWGEDSWLWPSMRMDLSSRLPLPEMGDFEADQPFSISFWTMARLKTANIDTGMGGIVSRMGDSARNSHRGWDLFCDGGRYVIHIIHQWPQHAIRVETEPFSRGQWRHVGFTYDGSGKAAGVTIYIDGKPVPLKVTHDTLQPGQTIRTDARMHIGRREDEQPLRESRYQDFRLYGRALSPDEFGRLPYEDIAAEIVAREADSAKWSDDERFVVLDRWYLGSVNQDAARLREQLAGLDAEIAKIGEGGTPTLIAAEKPTPATANVLDRGVYTARKARVSAATPDFLPPIAAGEPHNRLGLAHWLLQPDQPLLGRVTVNRMWQELFGTGIVETADDFGIMGARPSHQELLDWLAVDFRENGWDMRRLYKLMLTSATYRQSQATTPEKLEKDDKNRLLSRGPRFRMDAEVLRDTALQASGLLVEKVGGPPVKPYQPPGIWEAVSMPESNTKQYQADKGESLYRRSMYSFWKRFAPPPSLETFDAQAREVVCTKRTRTNTPLQALVAMNDPQFVEAARKLAERAIKAAPDDAARIDFMARTTIARSLNPAEETPAFTKSLGTFRQHFNEHPDDVSALLATGESPADATLKPADIATWTMVANQFLNLDEYVTK</sequence>
<feature type="domain" description="Cytochrome c" evidence="6">
    <location>
        <begin position="24"/>
        <end position="130"/>
    </location>
</feature>
<comment type="caution">
    <text evidence="7">The sequence shown here is derived from an EMBL/GenBank/DDBJ whole genome shotgun (WGS) entry which is preliminary data.</text>
</comment>
<keyword evidence="2 4" id="KW-0479">Metal-binding</keyword>
<evidence type="ECO:0000313" key="7">
    <source>
        <dbReference type="EMBL" id="MCW1912388.1"/>
    </source>
</evidence>
<dbReference type="Pfam" id="PF07587">
    <property type="entry name" value="PSD1"/>
    <property type="match status" value="1"/>
</dbReference>
<dbReference type="InterPro" id="IPR022655">
    <property type="entry name" value="DUF1553"/>
</dbReference>
<dbReference type="Proteomes" id="UP001165653">
    <property type="component" value="Unassembled WGS sequence"/>
</dbReference>
<keyword evidence="5" id="KW-0732">Signal</keyword>
<dbReference type="SUPFAM" id="SSF46626">
    <property type="entry name" value="Cytochrome c"/>
    <property type="match status" value="1"/>
</dbReference>
<dbReference type="SUPFAM" id="SSF49899">
    <property type="entry name" value="Concanavalin A-like lectins/glucanases"/>
    <property type="match status" value="1"/>
</dbReference>
<dbReference type="Pfam" id="PF07583">
    <property type="entry name" value="PSCyt2"/>
    <property type="match status" value="1"/>
</dbReference>
<dbReference type="Gene3D" id="1.10.760.10">
    <property type="entry name" value="Cytochrome c-like domain"/>
    <property type="match status" value="1"/>
</dbReference>
<evidence type="ECO:0000256" key="5">
    <source>
        <dbReference type="SAM" id="SignalP"/>
    </source>
</evidence>